<evidence type="ECO:0000256" key="1">
    <source>
        <dbReference type="SAM" id="MobiDB-lite"/>
    </source>
</evidence>
<dbReference type="InterPro" id="IPR052400">
    <property type="entry name" value="Zn2-C6_fungal_TF"/>
</dbReference>
<feature type="compositionally biased region" description="Polar residues" evidence="1">
    <location>
        <begin position="558"/>
        <end position="571"/>
    </location>
</feature>
<dbReference type="GO" id="GO:0000981">
    <property type="term" value="F:DNA-binding transcription factor activity, RNA polymerase II-specific"/>
    <property type="evidence" value="ECO:0007669"/>
    <property type="project" value="TreeGrafter"/>
</dbReference>
<evidence type="ECO:0000313" key="2">
    <source>
        <dbReference type="EMBL" id="OJJ73117.1"/>
    </source>
</evidence>
<feature type="region of interest" description="Disordered" evidence="1">
    <location>
        <begin position="541"/>
        <end position="591"/>
    </location>
</feature>
<feature type="compositionally biased region" description="Pro residues" evidence="1">
    <location>
        <begin position="541"/>
        <end position="556"/>
    </location>
</feature>
<dbReference type="RefSeq" id="XP_067480365.1">
    <property type="nucleotide sequence ID" value="XM_067629215.1"/>
</dbReference>
<dbReference type="Proteomes" id="UP000184499">
    <property type="component" value="Unassembled WGS sequence"/>
</dbReference>
<proteinExistence type="predicted"/>
<feature type="compositionally biased region" description="Low complexity" evidence="1">
    <location>
        <begin position="63"/>
        <end position="84"/>
    </location>
</feature>
<feature type="region of interest" description="Disordered" evidence="1">
    <location>
        <begin position="57"/>
        <end position="98"/>
    </location>
</feature>
<name>A0A1L9UN40_ASPBC</name>
<reference evidence="3" key="1">
    <citation type="journal article" date="2017" name="Genome Biol.">
        <title>Comparative genomics reveals high biological diversity and specific adaptations in the industrially and medically important fungal genus Aspergillus.</title>
        <authorList>
            <person name="de Vries R.P."/>
            <person name="Riley R."/>
            <person name="Wiebenga A."/>
            <person name="Aguilar-Osorio G."/>
            <person name="Amillis S."/>
            <person name="Uchima C.A."/>
            <person name="Anderluh G."/>
            <person name="Asadollahi M."/>
            <person name="Askin M."/>
            <person name="Barry K."/>
            <person name="Battaglia E."/>
            <person name="Bayram O."/>
            <person name="Benocci T."/>
            <person name="Braus-Stromeyer S.A."/>
            <person name="Caldana C."/>
            <person name="Canovas D."/>
            <person name="Cerqueira G.C."/>
            <person name="Chen F."/>
            <person name="Chen W."/>
            <person name="Choi C."/>
            <person name="Clum A."/>
            <person name="Dos Santos R.A."/>
            <person name="Damasio A.R."/>
            <person name="Diallinas G."/>
            <person name="Emri T."/>
            <person name="Fekete E."/>
            <person name="Flipphi M."/>
            <person name="Freyberg S."/>
            <person name="Gallo A."/>
            <person name="Gournas C."/>
            <person name="Habgood R."/>
            <person name="Hainaut M."/>
            <person name="Harispe M.L."/>
            <person name="Henrissat B."/>
            <person name="Hilden K.S."/>
            <person name="Hope R."/>
            <person name="Hossain A."/>
            <person name="Karabika E."/>
            <person name="Karaffa L."/>
            <person name="Karanyi Z."/>
            <person name="Krasevec N."/>
            <person name="Kuo A."/>
            <person name="Kusch H."/>
            <person name="LaButti K."/>
            <person name="Lagendijk E.L."/>
            <person name="Lapidus A."/>
            <person name="Levasseur A."/>
            <person name="Lindquist E."/>
            <person name="Lipzen A."/>
            <person name="Logrieco A.F."/>
            <person name="MacCabe A."/>
            <person name="Maekelae M.R."/>
            <person name="Malavazi I."/>
            <person name="Melin P."/>
            <person name="Meyer V."/>
            <person name="Mielnichuk N."/>
            <person name="Miskei M."/>
            <person name="Molnar A.P."/>
            <person name="Mule G."/>
            <person name="Ngan C.Y."/>
            <person name="Orejas M."/>
            <person name="Orosz E."/>
            <person name="Ouedraogo J.P."/>
            <person name="Overkamp K.M."/>
            <person name="Park H.-S."/>
            <person name="Perrone G."/>
            <person name="Piumi F."/>
            <person name="Punt P.J."/>
            <person name="Ram A.F."/>
            <person name="Ramon A."/>
            <person name="Rauscher S."/>
            <person name="Record E."/>
            <person name="Riano-Pachon D.M."/>
            <person name="Robert V."/>
            <person name="Roehrig J."/>
            <person name="Ruller R."/>
            <person name="Salamov A."/>
            <person name="Salih N.S."/>
            <person name="Samson R.A."/>
            <person name="Sandor E."/>
            <person name="Sanguinetti M."/>
            <person name="Schuetze T."/>
            <person name="Sepcic K."/>
            <person name="Shelest E."/>
            <person name="Sherlock G."/>
            <person name="Sophianopoulou V."/>
            <person name="Squina F.M."/>
            <person name="Sun H."/>
            <person name="Susca A."/>
            <person name="Todd R.B."/>
            <person name="Tsang A."/>
            <person name="Unkles S.E."/>
            <person name="van de Wiele N."/>
            <person name="van Rossen-Uffink D."/>
            <person name="Oliveira J.V."/>
            <person name="Vesth T.C."/>
            <person name="Visser J."/>
            <person name="Yu J.-H."/>
            <person name="Zhou M."/>
            <person name="Andersen M.R."/>
            <person name="Archer D.B."/>
            <person name="Baker S.E."/>
            <person name="Benoit I."/>
            <person name="Brakhage A.A."/>
            <person name="Braus G.H."/>
            <person name="Fischer R."/>
            <person name="Frisvad J.C."/>
            <person name="Goldman G.H."/>
            <person name="Houbraken J."/>
            <person name="Oakley B."/>
            <person name="Pocsi I."/>
            <person name="Scazzocchio C."/>
            <person name="Seiboth B."/>
            <person name="vanKuyk P.A."/>
            <person name="Wortman J."/>
            <person name="Dyer P.S."/>
            <person name="Grigoriev I.V."/>
        </authorList>
    </citation>
    <scope>NUCLEOTIDE SEQUENCE [LARGE SCALE GENOMIC DNA]</scope>
    <source>
        <strain evidence="3">CBS 101740 / IMI 381727 / IBT 21946</strain>
    </source>
</reference>
<dbReference type="PANTHER" id="PTHR47657">
    <property type="entry name" value="STEROL REGULATORY ELEMENT-BINDING PROTEIN ECM22"/>
    <property type="match status" value="1"/>
</dbReference>
<dbReference type="OrthoDB" id="5226580at2759"/>
<dbReference type="AlphaFoldDB" id="A0A1L9UN40"/>
<sequence>MRPQCTNCTNHSVYCDYSTSLETPKRPATAIRLESPPKPDRLITWIFVPSDYQNTSKLPSADSVVSSGTSTSTGTQSSPSVPSTLPSPSPAPTATQSLQTPTTFDFHDFTLHHHYLTSTCYTLAEDEGSLHFWRDEAPQLANAHPFILHLILALAGLHKTRVNSDHIFPDPERNGSWLVNRAEHHSAIGLSELSSLVAHISPDNIQAVWAGATILCFLPMARGPRPGDYLFFSVGPDVGTMAEWPALVRGVRTLSGMSGDMKPRREKDTSYQVVLGSMALGMDCRGPLEALRERVFLGSEKQQDSSNGRDVRSCYVNAIDLLERMFDEICGGRGEYGIGRLAMIIYDWICCFEDGLDAFQKKEPVTMILLAYFLVLLKLHDGVWFARGWPEHIMEGIKGCLDEDDRRWIQWPMERIPNINTLKIITAGTIIAPSSPINNFSFRIVELVQPCSNSIRTEKTIAENNTITAGMCALPRREDTSRQKTRQAKSAPRATKTVMDTSWKMMPPTMMCVPVDWEEDELVALVLKVLELELELELDPLLPPPPAPDDAMPPPAAWTTNETMSQVQKIQSVPKHPIEKTEHHQARNHTI</sequence>
<accession>A0A1L9UN40</accession>
<evidence type="ECO:0000313" key="3">
    <source>
        <dbReference type="Proteomes" id="UP000184499"/>
    </source>
</evidence>
<evidence type="ECO:0008006" key="4">
    <source>
        <dbReference type="Google" id="ProtNLM"/>
    </source>
</evidence>
<dbReference type="VEuPathDB" id="FungiDB:ASPBRDRAFT_73571"/>
<keyword evidence="3" id="KW-1185">Reference proteome</keyword>
<feature type="region of interest" description="Disordered" evidence="1">
    <location>
        <begin position="477"/>
        <end position="497"/>
    </location>
</feature>
<protein>
    <recommendedName>
        <fullName evidence="4">Zn(2)-C6 fungal-type domain-containing protein</fullName>
    </recommendedName>
</protein>
<feature type="compositionally biased region" description="Basic and acidic residues" evidence="1">
    <location>
        <begin position="576"/>
        <end position="585"/>
    </location>
</feature>
<dbReference type="GeneID" id="93581702"/>
<dbReference type="EMBL" id="KV878682">
    <property type="protein sequence ID" value="OJJ73117.1"/>
    <property type="molecule type" value="Genomic_DNA"/>
</dbReference>
<dbReference type="PANTHER" id="PTHR47657:SF13">
    <property type="entry name" value="ZN(2)-C6 FUNGAL-TYPE DOMAIN-CONTAINING PROTEIN-RELATED"/>
    <property type="match status" value="1"/>
</dbReference>
<dbReference type="OMA" id="FWRDEAP"/>
<dbReference type="STRING" id="767769.A0A1L9UN40"/>
<gene>
    <name evidence="2" type="ORF">ASPBRDRAFT_73571</name>
</gene>
<organism evidence="2 3">
    <name type="scientific">Aspergillus brasiliensis (strain CBS 101740 / IMI 381727 / IBT 21946)</name>
    <dbReference type="NCBI Taxonomy" id="767769"/>
    <lineage>
        <taxon>Eukaryota</taxon>
        <taxon>Fungi</taxon>
        <taxon>Dikarya</taxon>
        <taxon>Ascomycota</taxon>
        <taxon>Pezizomycotina</taxon>
        <taxon>Eurotiomycetes</taxon>
        <taxon>Eurotiomycetidae</taxon>
        <taxon>Eurotiales</taxon>
        <taxon>Aspergillaceae</taxon>
        <taxon>Aspergillus</taxon>
        <taxon>Aspergillus subgen. Circumdati</taxon>
    </lineage>
</organism>